<feature type="transmembrane region" description="Helical" evidence="6">
    <location>
        <begin position="249"/>
        <end position="275"/>
    </location>
</feature>
<dbReference type="InterPro" id="IPR013604">
    <property type="entry name" value="7TM_chemorcpt"/>
</dbReference>
<reference evidence="7 8" key="1">
    <citation type="submission" date="2019-08" db="EMBL/GenBank/DDBJ databases">
        <title>Whole genome of Aphis craccivora.</title>
        <authorList>
            <person name="Voronova N.V."/>
            <person name="Shulinski R.S."/>
            <person name="Bandarenka Y.V."/>
            <person name="Zhorov D.G."/>
            <person name="Warner D."/>
        </authorList>
    </citation>
    <scope>NUCLEOTIDE SEQUENCE [LARGE SCALE GENOMIC DNA]</scope>
    <source>
        <strain evidence="7">180601</strain>
        <tissue evidence="7">Whole Body</tissue>
    </source>
</reference>
<dbReference type="EMBL" id="VUJU01001825">
    <property type="protein sequence ID" value="KAF0763675.1"/>
    <property type="molecule type" value="Genomic_DNA"/>
</dbReference>
<dbReference type="GO" id="GO:0005886">
    <property type="term" value="C:plasma membrane"/>
    <property type="evidence" value="ECO:0007669"/>
    <property type="project" value="UniProtKB-SubCell"/>
</dbReference>
<comment type="subcellular location">
    <subcellularLocation>
        <location evidence="1 6">Cell membrane</location>
        <topology evidence="1 6">Multi-pass membrane protein</topology>
    </subcellularLocation>
</comment>
<evidence type="ECO:0000256" key="5">
    <source>
        <dbReference type="ARBA" id="ARBA00023136"/>
    </source>
</evidence>
<evidence type="ECO:0000256" key="3">
    <source>
        <dbReference type="ARBA" id="ARBA00022692"/>
    </source>
</evidence>
<dbReference type="AlphaFoldDB" id="A0A6G0YZL0"/>
<keyword evidence="2 6" id="KW-1003">Cell membrane</keyword>
<evidence type="ECO:0000256" key="1">
    <source>
        <dbReference type="ARBA" id="ARBA00004651"/>
    </source>
</evidence>
<keyword evidence="6" id="KW-0807">Transducer</keyword>
<keyword evidence="6 7" id="KW-0675">Receptor</keyword>
<feature type="transmembrane region" description="Helical" evidence="6">
    <location>
        <begin position="47"/>
        <end position="67"/>
    </location>
</feature>
<dbReference type="OrthoDB" id="6625921at2759"/>
<feature type="transmembrane region" description="Helical" evidence="6">
    <location>
        <begin position="87"/>
        <end position="109"/>
    </location>
</feature>
<feature type="transmembrane region" description="Helical" evidence="6">
    <location>
        <begin position="184"/>
        <end position="205"/>
    </location>
</feature>
<feature type="transmembrane region" description="Helical" evidence="6">
    <location>
        <begin position="155"/>
        <end position="178"/>
    </location>
</feature>
<comment type="similarity">
    <text evidence="6">Belongs to the insect chemoreceptor superfamily. Gustatory receptor (GR) family.</text>
</comment>
<feature type="transmembrane region" description="Helical" evidence="6">
    <location>
        <begin position="287"/>
        <end position="306"/>
    </location>
</feature>
<keyword evidence="8" id="KW-1185">Reference proteome</keyword>
<feature type="non-terminal residue" evidence="7">
    <location>
        <position position="321"/>
    </location>
</feature>
<keyword evidence="5 6" id="KW-0472">Membrane</keyword>
<comment type="caution">
    <text evidence="7">The sequence shown here is derived from an EMBL/GenBank/DDBJ whole genome shotgun (WGS) entry which is preliminary data.</text>
</comment>
<dbReference type="GO" id="GO:0007165">
    <property type="term" value="P:signal transduction"/>
    <property type="evidence" value="ECO:0007669"/>
    <property type="project" value="UniProtKB-KW"/>
</dbReference>
<dbReference type="Pfam" id="PF08395">
    <property type="entry name" value="7tm_7"/>
    <property type="match status" value="1"/>
</dbReference>
<evidence type="ECO:0000313" key="7">
    <source>
        <dbReference type="EMBL" id="KAF0763675.1"/>
    </source>
</evidence>
<evidence type="ECO:0000313" key="8">
    <source>
        <dbReference type="Proteomes" id="UP000478052"/>
    </source>
</evidence>
<sequence>MSTVDNVPVTTRSFFDQLCGPFFAAFRILGICPYTRNRNGVFRKRTVSASSAYTLFSAAAFGYASFTAIKTMSRQPPPLEMSNFNRILLKLGYATLVAPSAIVPVIMWFETVKLQAYLHEWRQFQDNYNRVIGESESTVMIAIVKKRVNRIYQSILLFLLITVVAIFSSTISDVYILVCTIKSVSIMVFITGFWFVGAIVIEATIDVYKKKLQMDLDGQDGLRFSARSIEDYRLLWLQMSQLVHGVGDYMSATVTFCIFHTTIVVVLSVYALAVWGATLVKLRRYEALASALVALACNATSLYVYCDCGYSQTKKVGYRLP</sequence>
<keyword evidence="3 6" id="KW-0812">Transmembrane</keyword>
<gene>
    <name evidence="7" type="ORF">FWK35_00032686</name>
</gene>
<keyword evidence="4 6" id="KW-1133">Transmembrane helix</keyword>
<protein>
    <recommendedName>
        <fullName evidence="6">Gustatory receptor</fullName>
    </recommendedName>
</protein>
<dbReference type="GO" id="GO:0050909">
    <property type="term" value="P:sensory perception of taste"/>
    <property type="evidence" value="ECO:0007669"/>
    <property type="project" value="InterPro"/>
</dbReference>
<dbReference type="Proteomes" id="UP000478052">
    <property type="component" value="Unassembled WGS sequence"/>
</dbReference>
<comment type="function">
    <text evidence="6">Gustatory receptor which mediates acceptance or avoidance behavior, depending on its substrates.</text>
</comment>
<evidence type="ECO:0000256" key="4">
    <source>
        <dbReference type="ARBA" id="ARBA00022989"/>
    </source>
</evidence>
<evidence type="ECO:0000256" key="2">
    <source>
        <dbReference type="ARBA" id="ARBA00022475"/>
    </source>
</evidence>
<organism evidence="7 8">
    <name type="scientific">Aphis craccivora</name>
    <name type="common">Cowpea aphid</name>
    <dbReference type="NCBI Taxonomy" id="307492"/>
    <lineage>
        <taxon>Eukaryota</taxon>
        <taxon>Metazoa</taxon>
        <taxon>Ecdysozoa</taxon>
        <taxon>Arthropoda</taxon>
        <taxon>Hexapoda</taxon>
        <taxon>Insecta</taxon>
        <taxon>Pterygota</taxon>
        <taxon>Neoptera</taxon>
        <taxon>Paraneoptera</taxon>
        <taxon>Hemiptera</taxon>
        <taxon>Sternorrhyncha</taxon>
        <taxon>Aphidomorpha</taxon>
        <taxon>Aphidoidea</taxon>
        <taxon>Aphididae</taxon>
        <taxon>Aphidini</taxon>
        <taxon>Aphis</taxon>
        <taxon>Aphis</taxon>
    </lineage>
</organism>
<feature type="transmembrane region" description="Helical" evidence="6">
    <location>
        <begin position="14"/>
        <end position="35"/>
    </location>
</feature>
<name>A0A6G0YZL0_APHCR</name>
<proteinExistence type="inferred from homology"/>
<accession>A0A6G0YZL0</accession>
<evidence type="ECO:0000256" key="6">
    <source>
        <dbReference type="RuleBase" id="RU363108"/>
    </source>
</evidence>